<dbReference type="FunFam" id="2.10.25.10:FF:000784">
    <property type="entry name" value="Uncharacterized protein"/>
    <property type="match status" value="1"/>
</dbReference>
<dbReference type="FunFam" id="2.10.25.10:FF:000710">
    <property type="entry name" value="Blast:Protein eyes shut"/>
    <property type="match status" value="1"/>
</dbReference>
<evidence type="ECO:0000259" key="17">
    <source>
        <dbReference type="PROSITE" id="PS50026"/>
    </source>
</evidence>
<keyword evidence="8" id="KW-0832">Ubl conjugation</keyword>
<evidence type="ECO:0000256" key="14">
    <source>
        <dbReference type="PROSITE-ProRule" id="PRU00076"/>
    </source>
</evidence>
<name>A0AAN7ZHL6_9COLE</name>
<feature type="domain" description="EGF-like" evidence="17">
    <location>
        <begin position="668"/>
        <end position="701"/>
    </location>
</feature>
<dbReference type="PROSITE" id="PS00010">
    <property type="entry name" value="ASX_HYDROXYL"/>
    <property type="match status" value="4"/>
</dbReference>
<evidence type="ECO:0000256" key="7">
    <source>
        <dbReference type="ARBA" id="ARBA00022782"/>
    </source>
</evidence>
<comment type="caution">
    <text evidence="18">The sequence shown here is derived from an EMBL/GenBank/DDBJ whole genome shotgun (WGS) entry which is preliminary data.</text>
</comment>
<dbReference type="PROSITE" id="PS01186">
    <property type="entry name" value="EGF_2"/>
    <property type="match status" value="8"/>
</dbReference>
<dbReference type="SUPFAM" id="SSF57196">
    <property type="entry name" value="EGF/Laminin"/>
    <property type="match status" value="10"/>
</dbReference>
<dbReference type="GO" id="GO:0009653">
    <property type="term" value="P:anatomical structure morphogenesis"/>
    <property type="evidence" value="ECO:0007669"/>
    <property type="project" value="UniProtKB-ARBA"/>
</dbReference>
<sequence length="1447" mass="158231">MLQRAINQCLWFLLPIISIYIYPILGGFNCLSNPCVHGVCIDDLNTSYSCYCIDGYTGIQCQTNWDECWSNPCQNGGICLDGIATFNCSCPPGYIGEFCEEDYNECASNPCLNNGTCMDVTNGYKCSCPIGYLGVNCEIDIAICNATNETRCDNGGVCIDGPGLTFICSCPSGWEGKLCETETDECMSAPCQNGAVCIDHVGDYDCACLFGFTGKNCEEIIMHCENNPCKNGALCLSENGHDTCYCVPDYHGDRCQYQYDECKLGLRCRNGGTCIDGVDSFTCSCPPKLTGLFCECLIMTENQLDCNYIMTSTTTILSTTETTKTITEVLQTSPVPNISISSTFSQSFHEVTYPSLITSIKIETTTSSTLEDTTGSSTTESEISTTATLTSFEQTVTTGSYQIPTDLSSKSQTTNATEISIQITSMTPTFLTEEPSTIFFSTAQSDITTTTDMARENENVTIQCGHKENECQNGGSCIYTPEEGHFCEHHLGIKNAAFSGNSYLTHRLVNISGTDIEFTTKTLSPSGLIFYSNIDTTYMSLFLQNGHLKFIFSCGYQTMLLSELGHPINDGFEMNIHAKLEYSTNLKECNASVMLNKTLTMSGNQIAVVNKLVIPSSVLHIGGLPQEKLKEYLPASGFMGCVADLKIFGTKVQIFKDAEDGYKVSECESLACLSNPCNNGGTCVEDGDKWHCRCKNGYLGNFCEHSICDNNPCLYGATCLQFTGNGYICLCPFGRHGHFCENELDASEPYFSGSIHGLSSYAAYQLPIGGISNNMEIKFKFSPTTMDQIAILMFIGQAGQHDVTSDHVAVSFVKGFIMLTWNLGSGPRRIFTPKPLISGKTTYILQFGRIGRKAWLLVDNLGNITGRSPGNLIQLDVEPILYLGGHNSPNFSTLPHDLPLHSGFSGCIYDVELKSGNLIIPLQSSRQVTGRAVGQCGTNECHERLCQNNGACLHHGSTFTCLCQDGWFGPLCSSKYNPCDYQKHNCSFGSTCVPLLTGYECDYETLSDVSLSGKRSYLLLQPTPLETSKFTLELELRPLSGKGLILFIGYGESSFLSLNMQSNMLELRVLASAKRRFGGSKTLSVRSNKLLALGDWYKIKVGKYGNKLYVYVDDSVSTGLLSSVEILNISEGDIYLGGVADMSDLPFTATSSLPVPFAGCIRQFMINSHHIPLTSTFIKEGRNIADCDGTPCGSDACENGGSCWMDSNLNPHCACPDPYIGEKCELTPSCEDRSCRNRGRCVGTKCFCIMGYTGAFCETGIKVHTPDFSGNTHLILRSIVNDKKRDLSKSKTSYLNLNFSTAKEDGILLWGAKGGDFLGIGIEKGYIKLAYANAYNETVIDVPGRGHLADGLWHSLELNFDPYIEMRIDGKMLHMQHGTKMAPKQFLPNAIFYLGGLPYNKTLANETYGLFTQPFVGCIGAIKINNEKFINDFSGHEGENVGICNNL</sequence>
<feature type="disulfide bond" evidence="14">
    <location>
        <begin position="246"/>
        <end position="255"/>
    </location>
</feature>
<keyword evidence="6" id="KW-0677">Repeat</keyword>
<feature type="disulfide bond" evidence="14">
    <location>
        <begin position="52"/>
        <end position="61"/>
    </location>
</feature>
<dbReference type="GO" id="GO:0048513">
    <property type="term" value="P:animal organ development"/>
    <property type="evidence" value="ECO:0007669"/>
    <property type="project" value="UniProtKB-ARBA"/>
</dbReference>
<dbReference type="PANTHER" id="PTHR24044">
    <property type="entry name" value="NOTCH LIGAND FAMILY MEMBER"/>
    <property type="match status" value="1"/>
</dbReference>
<keyword evidence="2" id="KW-0217">Developmental protein</keyword>
<dbReference type="SMART" id="SM00282">
    <property type="entry name" value="LamG"/>
    <property type="match status" value="4"/>
</dbReference>
<dbReference type="InterPro" id="IPR001881">
    <property type="entry name" value="EGF-like_Ca-bd_dom"/>
</dbReference>
<dbReference type="SMART" id="SM00179">
    <property type="entry name" value="EGF_CA"/>
    <property type="match status" value="10"/>
</dbReference>
<dbReference type="InterPro" id="IPR018097">
    <property type="entry name" value="EGF_Ca-bd_CS"/>
</dbReference>
<dbReference type="SMART" id="SM00181">
    <property type="entry name" value="EGF"/>
    <property type="match status" value="12"/>
</dbReference>
<dbReference type="GO" id="GO:0005112">
    <property type="term" value="F:Notch binding"/>
    <property type="evidence" value="ECO:0007669"/>
    <property type="project" value="TreeGrafter"/>
</dbReference>
<keyword evidence="19" id="KW-1185">Reference proteome</keyword>
<dbReference type="PROSITE" id="PS01187">
    <property type="entry name" value="EGF_CA"/>
    <property type="match status" value="3"/>
</dbReference>
<keyword evidence="5" id="KW-0732">Signal</keyword>
<evidence type="ECO:0000313" key="19">
    <source>
        <dbReference type="Proteomes" id="UP001329430"/>
    </source>
</evidence>
<evidence type="ECO:0000259" key="16">
    <source>
        <dbReference type="PROSITE" id="PS50025"/>
    </source>
</evidence>
<feature type="domain" description="EGF-like" evidence="17">
    <location>
        <begin position="26"/>
        <end position="62"/>
    </location>
</feature>
<keyword evidence="13" id="KW-0325">Glycoprotein</keyword>
<feature type="domain" description="Laminin G" evidence="16">
    <location>
        <begin position="1007"/>
        <end position="1192"/>
    </location>
</feature>
<evidence type="ECO:0000256" key="4">
    <source>
        <dbReference type="ARBA" id="ARBA00022692"/>
    </source>
</evidence>
<evidence type="ECO:0000256" key="15">
    <source>
        <dbReference type="SAM" id="Phobius"/>
    </source>
</evidence>
<feature type="domain" description="Laminin G" evidence="16">
    <location>
        <begin position="493"/>
        <end position="672"/>
    </location>
</feature>
<reference evidence="18 19" key="1">
    <citation type="journal article" date="2024" name="Insects">
        <title>An Improved Chromosome-Level Genome Assembly of the Firefly Pyrocoelia pectoralis.</title>
        <authorList>
            <person name="Fu X."/>
            <person name="Meyer-Rochow V.B."/>
            <person name="Ballantyne L."/>
            <person name="Zhu X."/>
        </authorList>
    </citation>
    <scope>NUCLEOTIDE SEQUENCE [LARGE SCALE GENOMIC DNA]</scope>
    <source>
        <strain evidence="18">XCY_ONT2</strain>
    </source>
</reference>
<keyword evidence="7" id="KW-0221">Differentiation</keyword>
<dbReference type="EMBL" id="JAVRBK010000003">
    <property type="protein sequence ID" value="KAK5647120.1"/>
    <property type="molecule type" value="Genomic_DNA"/>
</dbReference>
<protein>
    <recommendedName>
        <fullName evidence="20">Protein eyes shut</fullName>
    </recommendedName>
</protein>
<evidence type="ECO:0000256" key="11">
    <source>
        <dbReference type="ARBA" id="ARBA00023136"/>
    </source>
</evidence>
<evidence type="ECO:0000256" key="6">
    <source>
        <dbReference type="ARBA" id="ARBA00022737"/>
    </source>
</evidence>
<feature type="domain" description="EGF-like" evidence="17">
    <location>
        <begin position="140"/>
        <end position="180"/>
    </location>
</feature>
<dbReference type="Gene3D" id="2.10.25.10">
    <property type="entry name" value="Laminin"/>
    <property type="match status" value="11"/>
</dbReference>
<dbReference type="PROSITE" id="PS00022">
    <property type="entry name" value="EGF_1"/>
    <property type="match status" value="11"/>
</dbReference>
<keyword evidence="9" id="KW-0914">Notch signaling pathway</keyword>
<feature type="domain" description="EGF-like" evidence="17">
    <location>
        <begin position="220"/>
        <end position="256"/>
    </location>
</feature>
<dbReference type="Pfam" id="PF00054">
    <property type="entry name" value="Laminin_G_1"/>
    <property type="match status" value="1"/>
</dbReference>
<feature type="domain" description="Laminin G" evidence="16">
    <location>
        <begin position="748"/>
        <end position="936"/>
    </location>
</feature>
<dbReference type="PANTHER" id="PTHR24044:SF420">
    <property type="entry name" value="DELTA AND NOTCH-LIKE EPIDERMAL GROWTH FACTOR-RELATED RECEPTOR ISOFORM X1"/>
    <property type="match status" value="1"/>
</dbReference>
<feature type="disulfide bond" evidence="14">
    <location>
        <begin position="1248"/>
        <end position="1257"/>
    </location>
</feature>
<dbReference type="InterPro" id="IPR050906">
    <property type="entry name" value="Notch_signaling"/>
</dbReference>
<feature type="disulfide bond" evidence="14">
    <location>
        <begin position="90"/>
        <end position="99"/>
    </location>
</feature>
<accession>A0AAN7ZHL6</accession>
<dbReference type="Pfam" id="PF12661">
    <property type="entry name" value="hEGF"/>
    <property type="match status" value="2"/>
</dbReference>
<proteinExistence type="predicted"/>
<feature type="domain" description="EGF-like" evidence="17">
    <location>
        <begin position="64"/>
        <end position="100"/>
    </location>
</feature>
<evidence type="ECO:0000256" key="5">
    <source>
        <dbReference type="ARBA" id="ARBA00022729"/>
    </source>
</evidence>
<dbReference type="PRINTS" id="PR00010">
    <property type="entry name" value="EGFBLOOD"/>
</dbReference>
<feature type="disulfide bond" evidence="14">
    <location>
        <begin position="731"/>
        <end position="740"/>
    </location>
</feature>
<feature type="transmembrane region" description="Helical" evidence="15">
    <location>
        <begin position="9"/>
        <end position="28"/>
    </location>
</feature>
<comment type="subcellular location">
    <subcellularLocation>
        <location evidence="1">Membrane</location>
        <topology evidence="1">Single-pass type I membrane protein</topology>
    </subcellularLocation>
</comment>
<evidence type="ECO:0000256" key="8">
    <source>
        <dbReference type="ARBA" id="ARBA00022843"/>
    </source>
</evidence>
<keyword evidence="4 15" id="KW-0812">Transmembrane</keyword>
<feature type="disulfide bond" evidence="14">
    <location>
        <begin position="963"/>
        <end position="972"/>
    </location>
</feature>
<feature type="disulfide bond" evidence="14">
    <location>
        <begin position="30"/>
        <end position="40"/>
    </location>
</feature>
<dbReference type="FunFam" id="2.10.25.10:FF:000662">
    <property type="entry name" value="Eyes shut, isoform E"/>
    <property type="match status" value="1"/>
</dbReference>
<feature type="disulfide bond" evidence="14">
    <location>
        <begin position="1215"/>
        <end position="1224"/>
    </location>
</feature>
<feature type="domain" description="EGF-like" evidence="17">
    <location>
        <begin position="1226"/>
        <end position="1258"/>
    </location>
</feature>
<keyword evidence="11 15" id="KW-0472">Membrane</keyword>
<dbReference type="GO" id="GO:0005509">
    <property type="term" value="F:calcium ion binding"/>
    <property type="evidence" value="ECO:0007669"/>
    <property type="project" value="InterPro"/>
</dbReference>
<feature type="domain" description="EGF-like" evidence="17">
    <location>
        <begin position="258"/>
        <end position="295"/>
    </location>
</feature>
<dbReference type="SUPFAM" id="SSF49899">
    <property type="entry name" value="Concanavalin A-like lectins/glucanases"/>
    <property type="match status" value="4"/>
</dbReference>
<dbReference type="InterPro" id="IPR000152">
    <property type="entry name" value="EGF-type_Asp/Asn_hydroxyl_site"/>
</dbReference>
<feature type="disulfide bond" evidence="14">
    <location>
        <begin position="170"/>
        <end position="179"/>
    </location>
</feature>
<dbReference type="FunFam" id="2.10.25.10:FF:000472">
    <property type="entry name" value="Uncharacterized protein, isoform A"/>
    <property type="match status" value="1"/>
</dbReference>
<keyword evidence="10 15" id="KW-1133">Transmembrane helix</keyword>
<feature type="disulfide bond" evidence="14">
    <location>
        <begin position="208"/>
        <end position="217"/>
    </location>
</feature>
<dbReference type="FunFam" id="2.10.25.10:FF:000368">
    <property type="entry name" value="Delta-like 3 (Drosophila), isoform CRA_b"/>
    <property type="match status" value="1"/>
</dbReference>
<feature type="domain" description="EGF-like" evidence="17">
    <location>
        <begin position="1188"/>
        <end position="1225"/>
    </location>
</feature>
<dbReference type="CDD" id="cd00054">
    <property type="entry name" value="EGF_CA"/>
    <property type="match status" value="8"/>
</dbReference>
<evidence type="ECO:0000256" key="13">
    <source>
        <dbReference type="ARBA" id="ARBA00023180"/>
    </source>
</evidence>
<feature type="domain" description="Laminin G" evidence="16">
    <location>
        <begin position="1263"/>
        <end position="1444"/>
    </location>
</feature>
<feature type="domain" description="EGF-like" evidence="17">
    <location>
        <begin position="704"/>
        <end position="741"/>
    </location>
</feature>
<organism evidence="18 19">
    <name type="scientific">Pyrocoelia pectoralis</name>
    <dbReference type="NCBI Taxonomy" id="417401"/>
    <lineage>
        <taxon>Eukaryota</taxon>
        <taxon>Metazoa</taxon>
        <taxon>Ecdysozoa</taxon>
        <taxon>Arthropoda</taxon>
        <taxon>Hexapoda</taxon>
        <taxon>Insecta</taxon>
        <taxon>Pterygota</taxon>
        <taxon>Neoptera</taxon>
        <taxon>Endopterygota</taxon>
        <taxon>Coleoptera</taxon>
        <taxon>Polyphaga</taxon>
        <taxon>Elateriformia</taxon>
        <taxon>Elateroidea</taxon>
        <taxon>Lampyridae</taxon>
        <taxon>Lampyrinae</taxon>
        <taxon>Pyrocoelia</taxon>
    </lineage>
</organism>
<evidence type="ECO:0000256" key="3">
    <source>
        <dbReference type="ARBA" id="ARBA00022536"/>
    </source>
</evidence>
<dbReference type="FunFam" id="2.10.25.10:FF:000123">
    <property type="entry name" value="Crumbs homolog 1 (Drosophila)"/>
    <property type="match status" value="1"/>
</dbReference>
<evidence type="ECO:0000256" key="1">
    <source>
        <dbReference type="ARBA" id="ARBA00004479"/>
    </source>
</evidence>
<dbReference type="GO" id="GO:0030154">
    <property type="term" value="P:cell differentiation"/>
    <property type="evidence" value="ECO:0007669"/>
    <property type="project" value="UniProtKB-KW"/>
</dbReference>
<feature type="disulfide bond" evidence="14">
    <location>
        <begin position="285"/>
        <end position="294"/>
    </location>
</feature>
<gene>
    <name evidence="18" type="ORF">RI129_005584</name>
</gene>
<dbReference type="PROSITE" id="PS50026">
    <property type="entry name" value="EGF_3"/>
    <property type="match status" value="12"/>
</dbReference>
<evidence type="ECO:0000256" key="10">
    <source>
        <dbReference type="ARBA" id="ARBA00022989"/>
    </source>
</evidence>
<keyword evidence="3 14" id="KW-0245">EGF-like domain</keyword>
<feature type="domain" description="EGF-like" evidence="17">
    <location>
        <begin position="102"/>
        <end position="138"/>
    </location>
</feature>
<dbReference type="InterPro" id="IPR001791">
    <property type="entry name" value="Laminin_G"/>
</dbReference>
<dbReference type="Pfam" id="PF02210">
    <property type="entry name" value="Laminin_G_2"/>
    <property type="match status" value="3"/>
</dbReference>
<dbReference type="CDD" id="cd00110">
    <property type="entry name" value="LamG"/>
    <property type="match status" value="4"/>
</dbReference>
<dbReference type="GO" id="GO:0016020">
    <property type="term" value="C:membrane"/>
    <property type="evidence" value="ECO:0007669"/>
    <property type="project" value="UniProtKB-SubCell"/>
</dbReference>
<comment type="caution">
    <text evidence="14">Lacks conserved residue(s) required for the propagation of feature annotation.</text>
</comment>
<dbReference type="PROSITE" id="PS50025">
    <property type="entry name" value="LAM_G_DOMAIN"/>
    <property type="match status" value="4"/>
</dbReference>
<feature type="disulfide bond" evidence="14">
    <location>
        <begin position="128"/>
        <end position="137"/>
    </location>
</feature>
<feature type="domain" description="EGF-like" evidence="17">
    <location>
        <begin position="182"/>
        <end position="218"/>
    </location>
</feature>
<dbReference type="Gene3D" id="2.60.120.200">
    <property type="match status" value="4"/>
</dbReference>
<dbReference type="InterPro" id="IPR013032">
    <property type="entry name" value="EGF-like_CS"/>
</dbReference>
<feature type="domain" description="EGF-like" evidence="17">
    <location>
        <begin position="937"/>
        <end position="973"/>
    </location>
</feature>
<dbReference type="InterPro" id="IPR013320">
    <property type="entry name" value="ConA-like_dom_sf"/>
</dbReference>
<dbReference type="Proteomes" id="UP001329430">
    <property type="component" value="Chromosome 3"/>
</dbReference>
<evidence type="ECO:0000256" key="2">
    <source>
        <dbReference type="ARBA" id="ARBA00022473"/>
    </source>
</evidence>
<evidence type="ECO:0000256" key="9">
    <source>
        <dbReference type="ARBA" id="ARBA00022976"/>
    </source>
</evidence>
<dbReference type="GO" id="GO:0007219">
    <property type="term" value="P:Notch signaling pathway"/>
    <property type="evidence" value="ECO:0007669"/>
    <property type="project" value="UniProtKB-KW"/>
</dbReference>
<evidence type="ECO:0008006" key="20">
    <source>
        <dbReference type="Google" id="ProtNLM"/>
    </source>
</evidence>
<evidence type="ECO:0000256" key="12">
    <source>
        <dbReference type="ARBA" id="ARBA00023157"/>
    </source>
</evidence>
<keyword evidence="12 14" id="KW-1015">Disulfide bond</keyword>
<dbReference type="Pfam" id="PF00008">
    <property type="entry name" value="EGF"/>
    <property type="match status" value="4"/>
</dbReference>
<dbReference type="InterPro" id="IPR000742">
    <property type="entry name" value="EGF"/>
</dbReference>
<evidence type="ECO:0000313" key="18">
    <source>
        <dbReference type="EMBL" id="KAK5647120.1"/>
    </source>
</evidence>